<feature type="region of interest" description="Disordered" evidence="2">
    <location>
        <begin position="1"/>
        <end position="61"/>
    </location>
</feature>
<name>A0A6A5BLH8_NAEFO</name>
<dbReference type="OMA" id="CAIFTKQ"/>
<dbReference type="Proteomes" id="UP000444721">
    <property type="component" value="Unassembled WGS sequence"/>
</dbReference>
<feature type="region of interest" description="Disordered" evidence="2">
    <location>
        <begin position="87"/>
        <end position="107"/>
    </location>
</feature>
<evidence type="ECO:0000256" key="1">
    <source>
        <dbReference type="SAM" id="Coils"/>
    </source>
</evidence>
<evidence type="ECO:0000313" key="3">
    <source>
        <dbReference type="EMBL" id="KAF0975018.1"/>
    </source>
</evidence>
<feature type="compositionally biased region" description="Polar residues" evidence="2">
    <location>
        <begin position="417"/>
        <end position="429"/>
    </location>
</feature>
<comment type="caution">
    <text evidence="3">The sequence shown here is derived from an EMBL/GenBank/DDBJ whole genome shotgun (WGS) entry which is preliminary data.</text>
</comment>
<proteinExistence type="predicted"/>
<dbReference type="AlphaFoldDB" id="A0A6A5BLH8"/>
<dbReference type="EMBL" id="VFQX01000048">
    <property type="protein sequence ID" value="KAF0975018.1"/>
    <property type="molecule type" value="Genomic_DNA"/>
</dbReference>
<feature type="coiled-coil region" evidence="1">
    <location>
        <begin position="444"/>
        <end position="495"/>
    </location>
</feature>
<organism evidence="3 4">
    <name type="scientific">Naegleria fowleri</name>
    <name type="common">Brain eating amoeba</name>
    <dbReference type="NCBI Taxonomy" id="5763"/>
    <lineage>
        <taxon>Eukaryota</taxon>
        <taxon>Discoba</taxon>
        <taxon>Heterolobosea</taxon>
        <taxon>Tetramitia</taxon>
        <taxon>Eutetramitia</taxon>
        <taxon>Vahlkampfiidae</taxon>
        <taxon>Naegleria</taxon>
    </lineage>
</organism>
<accession>A0A6A5BLH8</accession>
<sequence length="516" mass="58952">MSRYHSLLPTPPYSEEFRERTESFKASPQKHLQQQQYQKQRNYYYSELNSSSEDQNHDDEELSKLDISSIVDESSFNYSSNFGEYSVGNRSPIQRTESLPSLSPTKNSSRMFQKAFQSRSSAEDSENSCQICGTIFTNYSYFLEHMYGGGKCSELFEEVQHDSSKHHVLFTSHYRNSDDITQRVKVDHLAFVSSLKDQFSFHGKNACTSVACEFAVQMLHGVVDTENPRAWNASAIDRIVESGCQQDPKLGNLSFEEVYSMNDRVNSNLELVHEVQNSVKGSSFKSTLETIENCSHHLQKPVCAIFTKQPETILVYFNMNAGMFILADSHPRETDGVSHGASICFTKSLRSMTTVLKHWLFPFMNFDERGTEKGLSEMYNTFSCTIVKLRPCTTYSPSYSLISKHNISDSPIAKQSPIRSSPQRSNNTGPLHKENEHRDVMGDMAALKSENEKLLKQVQIHEEKILKLKEKLARITEQEENFKTKNKEFEQLSKAFMSIEEIMSKVSPFLKNNASL</sequence>
<feature type="compositionally biased region" description="Low complexity" evidence="2">
    <location>
        <begin position="33"/>
        <end position="53"/>
    </location>
</feature>
<feature type="region of interest" description="Disordered" evidence="2">
    <location>
        <begin position="410"/>
        <end position="437"/>
    </location>
</feature>
<dbReference type="VEuPathDB" id="AmoebaDB:NfTy_045280"/>
<dbReference type="RefSeq" id="XP_044559731.1">
    <property type="nucleotide sequence ID" value="XM_044709332.1"/>
</dbReference>
<protein>
    <submittedName>
        <fullName evidence="3">Uncharacterized protein</fullName>
    </submittedName>
</protein>
<dbReference type="GeneID" id="68112989"/>
<keyword evidence="4" id="KW-1185">Reference proteome</keyword>
<reference evidence="3 4" key="1">
    <citation type="journal article" date="2019" name="Sci. Rep.">
        <title>Nanopore sequencing improves the draft genome of the human pathogenic amoeba Naegleria fowleri.</title>
        <authorList>
            <person name="Liechti N."/>
            <person name="Schurch N."/>
            <person name="Bruggmann R."/>
            <person name="Wittwer M."/>
        </authorList>
    </citation>
    <scope>NUCLEOTIDE SEQUENCE [LARGE SCALE GENOMIC DNA]</scope>
    <source>
        <strain evidence="3 4">ATCC 30894</strain>
    </source>
</reference>
<evidence type="ECO:0000313" key="4">
    <source>
        <dbReference type="Proteomes" id="UP000444721"/>
    </source>
</evidence>
<dbReference type="VEuPathDB" id="AmoebaDB:FDP41_005771"/>
<evidence type="ECO:0000256" key="2">
    <source>
        <dbReference type="SAM" id="MobiDB-lite"/>
    </source>
</evidence>
<gene>
    <name evidence="3" type="ORF">FDP41_005771</name>
</gene>
<dbReference type="OrthoDB" id="1431934at2759"/>
<dbReference type="VEuPathDB" id="AmoebaDB:NF0101940"/>
<keyword evidence="1" id="KW-0175">Coiled coil</keyword>